<evidence type="ECO:0000313" key="2">
    <source>
        <dbReference type="Proteomes" id="UP000735302"/>
    </source>
</evidence>
<reference evidence="1 2" key="1">
    <citation type="journal article" date="2021" name="Elife">
        <title>Chloroplast acquisition without the gene transfer in kleptoplastic sea slugs, Plakobranchus ocellatus.</title>
        <authorList>
            <person name="Maeda T."/>
            <person name="Takahashi S."/>
            <person name="Yoshida T."/>
            <person name="Shimamura S."/>
            <person name="Takaki Y."/>
            <person name="Nagai Y."/>
            <person name="Toyoda A."/>
            <person name="Suzuki Y."/>
            <person name="Arimoto A."/>
            <person name="Ishii H."/>
            <person name="Satoh N."/>
            <person name="Nishiyama T."/>
            <person name="Hasebe M."/>
            <person name="Maruyama T."/>
            <person name="Minagawa J."/>
            <person name="Obokata J."/>
            <person name="Shigenobu S."/>
        </authorList>
    </citation>
    <scope>NUCLEOTIDE SEQUENCE [LARGE SCALE GENOMIC DNA]</scope>
</reference>
<gene>
    <name evidence="1" type="ORF">PoB_006810900</name>
</gene>
<dbReference type="Proteomes" id="UP000735302">
    <property type="component" value="Unassembled WGS sequence"/>
</dbReference>
<proteinExistence type="predicted"/>
<accession>A0AAV4DBL3</accession>
<keyword evidence="2" id="KW-1185">Reference proteome</keyword>
<dbReference type="AlphaFoldDB" id="A0AAV4DBL3"/>
<protein>
    <submittedName>
        <fullName evidence="1">Uncharacterized protein</fullName>
    </submittedName>
</protein>
<comment type="caution">
    <text evidence="1">The sequence shown here is derived from an EMBL/GenBank/DDBJ whole genome shotgun (WGS) entry which is preliminary data.</text>
</comment>
<sequence length="127" mass="14061">MCQQNTILSYIKDNRGCSNISLYTVWFFFPTAGSLFLQTSELSVPSSRGVNEIRRRKIPAIQVRVALTQAPPVPLIEIPAMIVNARILRVFSASLHQCVTAARIHILFPIANSLRDVIAVTLDPTGL</sequence>
<evidence type="ECO:0000313" key="1">
    <source>
        <dbReference type="EMBL" id="GFO41604.1"/>
    </source>
</evidence>
<organism evidence="1 2">
    <name type="scientific">Plakobranchus ocellatus</name>
    <dbReference type="NCBI Taxonomy" id="259542"/>
    <lineage>
        <taxon>Eukaryota</taxon>
        <taxon>Metazoa</taxon>
        <taxon>Spiralia</taxon>
        <taxon>Lophotrochozoa</taxon>
        <taxon>Mollusca</taxon>
        <taxon>Gastropoda</taxon>
        <taxon>Heterobranchia</taxon>
        <taxon>Euthyneura</taxon>
        <taxon>Panpulmonata</taxon>
        <taxon>Sacoglossa</taxon>
        <taxon>Placobranchoidea</taxon>
        <taxon>Plakobranchidae</taxon>
        <taxon>Plakobranchus</taxon>
    </lineage>
</organism>
<name>A0AAV4DBL3_9GAST</name>
<dbReference type="EMBL" id="BLXT01007705">
    <property type="protein sequence ID" value="GFO41604.1"/>
    <property type="molecule type" value="Genomic_DNA"/>
</dbReference>